<evidence type="ECO:0000256" key="1">
    <source>
        <dbReference type="ARBA" id="ARBA00005043"/>
    </source>
</evidence>
<dbReference type="SUPFAM" id="SSF52540">
    <property type="entry name" value="P-loop containing nucleoside triphosphate hydrolases"/>
    <property type="match status" value="1"/>
</dbReference>
<evidence type="ECO:0000313" key="3">
    <source>
        <dbReference type="EMBL" id="TFY50907.1"/>
    </source>
</evidence>
<dbReference type="PANTHER" id="PTHR16184">
    <property type="entry name" value="ELONGATOR COMPLEX PROTEIN 6"/>
    <property type="match status" value="1"/>
</dbReference>
<dbReference type="InterPro" id="IPR027417">
    <property type="entry name" value="P-loop_NTPase"/>
</dbReference>
<comment type="similarity">
    <text evidence="2">Belongs to the ELP6 family.</text>
</comment>
<sequence>MFPPAGLPLPGELLLITDELPSPADFLLHKLLADHLKHVRGSGTQTRCLVLATFADPARWKHIAAKSNVNLDQHVASQRLIFIDVLGRVQSGETLRPLYDIVQAELGKAAAEDEGRTLVILDDLSPLEWIGYTTLELARFSRALSAASRKANAALVIRHHTVTPGDPDDLLRHLLQLAAYHVDVRPLASGRSGAVSGEIALHAGACSTPTHQVKAIPRSSALQYRLTDAGATFFDKGTSAGVL</sequence>
<evidence type="ECO:0000313" key="4">
    <source>
        <dbReference type="Proteomes" id="UP000298390"/>
    </source>
</evidence>
<dbReference type="Pfam" id="PF09807">
    <property type="entry name" value="ELP6"/>
    <property type="match status" value="1"/>
</dbReference>
<dbReference type="PANTHER" id="PTHR16184:SF6">
    <property type="entry name" value="ELONGATOR COMPLEX PROTEIN 6"/>
    <property type="match status" value="1"/>
</dbReference>
<name>A0A4Y9XNG6_9APHY</name>
<dbReference type="STRING" id="34475.A0A4Y9XNG6"/>
<gene>
    <name evidence="3" type="ORF">EVJ58_g10836</name>
</gene>
<dbReference type="Gene3D" id="3.40.50.300">
    <property type="entry name" value="P-loop containing nucleotide triphosphate hydrolases"/>
    <property type="match status" value="1"/>
</dbReference>
<dbReference type="AlphaFoldDB" id="A0A4Y9XNG6"/>
<organism evidence="3 4">
    <name type="scientific">Rhodofomes roseus</name>
    <dbReference type="NCBI Taxonomy" id="34475"/>
    <lineage>
        <taxon>Eukaryota</taxon>
        <taxon>Fungi</taxon>
        <taxon>Dikarya</taxon>
        <taxon>Basidiomycota</taxon>
        <taxon>Agaricomycotina</taxon>
        <taxon>Agaricomycetes</taxon>
        <taxon>Polyporales</taxon>
        <taxon>Rhodofomes</taxon>
    </lineage>
</organism>
<dbReference type="InterPro" id="IPR018627">
    <property type="entry name" value="ELP6"/>
</dbReference>
<comment type="caution">
    <text evidence="3">The sequence shown here is derived from an EMBL/GenBank/DDBJ whole genome shotgun (WGS) entry which is preliminary data.</text>
</comment>
<evidence type="ECO:0008006" key="5">
    <source>
        <dbReference type="Google" id="ProtNLM"/>
    </source>
</evidence>
<dbReference type="EMBL" id="SEKV01001333">
    <property type="protein sequence ID" value="TFY50907.1"/>
    <property type="molecule type" value="Genomic_DNA"/>
</dbReference>
<protein>
    <recommendedName>
        <fullName evidence="5">AAA domain-containing protein</fullName>
    </recommendedName>
</protein>
<dbReference type="UniPathway" id="UPA00988"/>
<dbReference type="CDD" id="cd19495">
    <property type="entry name" value="Elp6"/>
    <property type="match status" value="1"/>
</dbReference>
<dbReference type="Proteomes" id="UP000298390">
    <property type="component" value="Unassembled WGS sequence"/>
</dbReference>
<dbReference type="GO" id="GO:0033588">
    <property type="term" value="C:elongator holoenzyme complex"/>
    <property type="evidence" value="ECO:0007669"/>
    <property type="project" value="InterPro"/>
</dbReference>
<comment type="pathway">
    <text evidence="1">tRNA modification; 5-methoxycarbonylmethyl-2-thiouridine-tRNA biosynthesis.</text>
</comment>
<dbReference type="GO" id="GO:0002098">
    <property type="term" value="P:tRNA wobble uridine modification"/>
    <property type="evidence" value="ECO:0007669"/>
    <property type="project" value="InterPro"/>
</dbReference>
<reference evidence="3 4" key="1">
    <citation type="submission" date="2019-01" db="EMBL/GenBank/DDBJ databases">
        <title>Genome sequencing of the rare red list fungi Fomitopsis rosea.</title>
        <authorList>
            <person name="Buettner E."/>
            <person name="Kellner H."/>
        </authorList>
    </citation>
    <scope>NUCLEOTIDE SEQUENCE [LARGE SCALE GENOMIC DNA]</scope>
    <source>
        <strain evidence="3 4">DSM 105464</strain>
    </source>
</reference>
<evidence type="ECO:0000256" key="2">
    <source>
        <dbReference type="ARBA" id="ARBA00008837"/>
    </source>
</evidence>
<proteinExistence type="inferred from homology"/>
<accession>A0A4Y9XNG6</accession>